<evidence type="ECO:0000259" key="1">
    <source>
        <dbReference type="Pfam" id="PF13532"/>
    </source>
</evidence>
<gene>
    <name evidence="2" type="ORF">PQR57_13185</name>
</gene>
<dbReference type="InterPro" id="IPR037151">
    <property type="entry name" value="AlkB-like_sf"/>
</dbReference>
<dbReference type="GO" id="GO:0051213">
    <property type="term" value="F:dioxygenase activity"/>
    <property type="evidence" value="ECO:0007669"/>
    <property type="project" value="UniProtKB-KW"/>
</dbReference>
<keyword evidence="2" id="KW-0223">Dioxygenase</keyword>
<accession>A0ABW9AN10</accession>
<dbReference type="Pfam" id="PF13532">
    <property type="entry name" value="2OG-FeII_Oxy_2"/>
    <property type="match status" value="1"/>
</dbReference>
<proteinExistence type="predicted"/>
<dbReference type="Gene3D" id="2.60.120.590">
    <property type="entry name" value="Alpha-ketoglutarate-dependent dioxygenase AlkB-like"/>
    <property type="match status" value="1"/>
</dbReference>
<feature type="domain" description="Alpha-ketoglutarate-dependent dioxygenase AlkB-like" evidence="1">
    <location>
        <begin position="33"/>
        <end position="179"/>
    </location>
</feature>
<evidence type="ECO:0000313" key="3">
    <source>
        <dbReference type="Proteomes" id="UP001629230"/>
    </source>
</evidence>
<evidence type="ECO:0000313" key="2">
    <source>
        <dbReference type="EMBL" id="MFM0001977.1"/>
    </source>
</evidence>
<dbReference type="EMBL" id="JAQQEZ010000007">
    <property type="protein sequence ID" value="MFM0001977.1"/>
    <property type="molecule type" value="Genomic_DNA"/>
</dbReference>
<name>A0ABW9AN10_9BURK</name>
<organism evidence="2 3">
    <name type="scientific">Paraburkholderia dipogonis</name>
    <dbReference type="NCBI Taxonomy" id="1211383"/>
    <lineage>
        <taxon>Bacteria</taxon>
        <taxon>Pseudomonadati</taxon>
        <taxon>Pseudomonadota</taxon>
        <taxon>Betaproteobacteria</taxon>
        <taxon>Burkholderiales</taxon>
        <taxon>Burkholderiaceae</taxon>
        <taxon>Paraburkholderia</taxon>
    </lineage>
</organism>
<comment type="caution">
    <text evidence="2">The sequence shown here is derived from an EMBL/GenBank/DDBJ whole genome shotgun (WGS) entry which is preliminary data.</text>
</comment>
<keyword evidence="3" id="KW-1185">Reference proteome</keyword>
<dbReference type="InterPro" id="IPR027450">
    <property type="entry name" value="AlkB-like"/>
</dbReference>
<protein>
    <submittedName>
        <fullName evidence="2">Alpha-ketoglutarate-dependent dioxygenase AlkB</fullName>
    </submittedName>
</protein>
<sequence>MTDKAHLMIDYPDYRALEHGAFILRGFALRYGEDLQRGLAELQKSSPSRPSVTPSGLSMSGDSTTCFHLGCTTIERSKDHFPIDVPRAAIPEVLRSLGRDAAAAVGFNYFVPDVSLHSHSSPGARVSLHQEMSWPEGGAPIVAFVLGMASAFLFKEHVSSVDARRINLWHGDVIVWGPAGTA</sequence>
<keyword evidence="2" id="KW-0560">Oxidoreductase</keyword>
<dbReference type="SUPFAM" id="SSF51197">
    <property type="entry name" value="Clavaminate synthase-like"/>
    <property type="match status" value="1"/>
</dbReference>
<reference evidence="2 3" key="1">
    <citation type="journal article" date="2024" name="Chem. Sci.">
        <title>Discovery of megapolipeptins by genome mining of a Burkholderiales bacteria collection.</title>
        <authorList>
            <person name="Paulo B.S."/>
            <person name="Recchia M.J.J."/>
            <person name="Lee S."/>
            <person name="Fergusson C.H."/>
            <person name="Romanowski S.B."/>
            <person name="Hernandez A."/>
            <person name="Krull N."/>
            <person name="Liu D.Y."/>
            <person name="Cavanagh H."/>
            <person name="Bos A."/>
            <person name="Gray C.A."/>
            <person name="Murphy B.T."/>
            <person name="Linington R.G."/>
            <person name="Eustaquio A.S."/>
        </authorList>
    </citation>
    <scope>NUCLEOTIDE SEQUENCE [LARGE SCALE GENOMIC DNA]</scope>
    <source>
        <strain evidence="2 3">RL17-350-BIC-A</strain>
    </source>
</reference>
<dbReference type="Proteomes" id="UP001629230">
    <property type="component" value="Unassembled WGS sequence"/>
</dbReference>
<dbReference type="RefSeq" id="WP_408177404.1">
    <property type="nucleotide sequence ID" value="NZ_JAQQEZ010000007.1"/>
</dbReference>